<reference evidence="8" key="1">
    <citation type="submission" date="2016-09" db="EMBL/GenBank/DDBJ databases">
        <authorList>
            <person name="Jeantristanb JTB J.-T."/>
            <person name="Ricardo R."/>
        </authorList>
    </citation>
    <scope>NUCLEOTIDE SEQUENCE [LARGE SCALE GENOMIC DNA]</scope>
</reference>
<evidence type="ECO:0000313" key="8">
    <source>
        <dbReference type="Proteomes" id="UP000198372"/>
    </source>
</evidence>
<name>A0A238FC25_9BASI</name>
<keyword evidence="4 5" id="KW-0472">Membrane</keyword>
<keyword evidence="8" id="KW-1185">Reference proteome</keyword>
<dbReference type="GO" id="GO:0005886">
    <property type="term" value="C:plasma membrane"/>
    <property type="evidence" value="ECO:0007669"/>
    <property type="project" value="TreeGrafter"/>
</dbReference>
<feature type="transmembrane region" description="Helical" evidence="5">
    <location>
        <begin position="161"/>
        <end position="179"/>
    </location>
</feature>
<dbReference type="PANTHER" id="PTHR21324:SF2">
    <property type="entry name" value="EG:22E5.9 PROTEIN"/>
    <property type="match status" value="1"/>
</dbReference>
<feature type="domain" description="CWH43-like N-terminal" evidence="6">
    <location>
        <begin position="21"/>
        <end position="224"/>
    </location>
</feature>
<feature type="transmembrane region" description="Helical" evidence="5">
    <location>
        <begin position="76"/>
        <end position="97"/>
    </location>
</feature>
<keyword evidence="2 5" id="KW-0812">Transmembrane</keyword>
<dbReference type="OrthoDB" id="10032492at2759"/>
<evidence type="ECO:0000256" key="2">
    <source>
        <dbReference type="ARBA" id="ARBA00022692"/>
    </source>
</evidence>
<feature type="transmembrane region" description="Helical" evidence="5">
    <location>
        <begin position="37"/>
        <end position="55"/>
    </location>
</feature>
<dbReference type="PANTHER" id="PTHR21324">
    <property type="entry name" value="FASTING-INDUCIBLE INTEGRAL MEMBRANE PROTEIN TM6P1-RELATED"/>
    <property type="match status" value="1"/>
</dbReference>
<dbReference type="EMBL" id="FMSP01000004">
    <property type="protein sequence ID" value="SCV69553.1"/>
    <property type="molecule type" value="Genomic_DNA"/>
</dbReference>
<keyword evidence="3 5" id="KW-1133">Transmembrane helix</keyword>
<dbReference type="STRING" id="269621.A0A238FC25"/>
<sequence>MTCEVDRTSHNTQYLIQDLIPFIPVYISEVGAFHENLFIPGCALSAVFHSATVLVERWLRHTRRIPGSARPEVVRYGVIACVFSCLGSLALLLVPIFDIYRHTIVHWTFTFLFVLCIAVSSTCETLQVRQLERSSAEDDSSDGDRNGYKQELRRSWRLKSVILILAVASGAIFSAAFAACVKEPRDQAPSARCDNVGSAAATLEWFVALLFYLFLCTFILDLSPAHKR</sequence>
<dbReference type="InterPro" id="IPR050911">
    <property type="entry name" value="DRAM/TMEM150_Autophagy_Mod"/>
</dbReference>
<gene>
    <name evidence="7" type="ORF">BQ2448_2573</name>
</gene>
<feature type="transmembrane region" description="Helical" evidence="5">
    <location>
        <begin position="103"/>
        <end position="123"/>
    </location>
</feature>
<proteinExistence type="predicted"/>
<dbReference type="Pfam" id="PF10277">
    <property type="entry name" value="Frag1"/>
    <property type="match status" value="1"/>
</dbReference>
<evidence type="ECO:0000313" key="7">
    <source>
        <dbReference type="EMBL" id="SCV69553.1"/>
    </source>
</evidence>
<dbReference type="InterPro" id="IPR019402">
    <property type="entry name" value="CWH43_N"/>
</dbReference>
<protein>
    <submittedName>
        <fullName evidence="7">BQ2448_2573 protein</fullName>
    </submittedName>
</protein>
<evidence type="ECO:0000256" key="5">
    <source>
        <dbReference type="SAM" id="Phobius"/>
    </source>
</evidence>
<feature type="transmembrane region" description="Helical" evidence="5">
    <location>
        <begin position="199"/>
        <end position="220"/>
    </location>
</feature>
<evidence type="ECO:0000259" key="6">
    <source>
        <dbReference type="Pfam" id="PF10277"/>
    </source>
</evidence>
<evidence type="ECO:0000256" key="4">
    <source>
        <dbReference type="ARBA" id="ARBA00023136"/>
    </source>
</evidence>
<comment type="subcellular location">
    <subcellularLocation>
        <location evidence="1">Endomembrane system</location>
        <topology evidence="1">Multi-pass membrane protein</topology>
    </subcellularLocation>
</comment>
<organism evidence="7 8">
    <name type="scientific">Microbotryum intermedium</name>
    <dbReference type="NCBI Taxonomy" id="269621"/>
    <lineage>
        <taxon>Eukaryota</taxon>
        <taxon>Fungi</taxon>
        <taxon>Dikarya</taxon>
        <taxon>Basidiomycota</taxon>
        <taxon>Pucciniomycotina</taxon>
        <taxon>Microbotryomycetes</taxon>
        <taxon>Microbotryales</taxon>
        <taxon>Microbotryaceae</taxon>
        <taxon>Microbotryum</taxon>
    </lineage>
</organism>
<dbReference type="AlphaFoldDB" id="A0A238FC25"/>
<dbReference type="GO" id="GO:0012505">
    <property type="term" value="C:endomembrane system"/>
    <property type="evidence" value="ECO:0007669"/>
    <property type="project" value="UniProtKB-SubCell"/>
</dbReference>
<evidence type="ECO:0000256" key="3">
    <source>
        <dbReference type="ARBA" id="ARBA00022989"/>
    </source>
</evidence>
<dbReference type="Proteomes" id="UP000198372">
    <property type="component" value="Unassembled WGS sequence"/>
</dbReference>
<accession>A0A238FC25</accession>
<evidence type="ECO:0000256" key="1">
    <source>
        <dbReference type="ARBA" id="ARBA00004127"/>
    </source>
</evidence>